<dbReference type="InterPro" id="IPR045229">
    <property type="entry name" value="TPP_enz"/>
</dbReference>
<dbReference type="Gene3D" id="3.40.50.970">
    <property type="match status" value="1"/>
</dbReference>
<comment type="caution">
    <text evidence="3">The sequence shown here is derived from an EMBL/GenBank/DDBJ whole genome shotgun (WGS) entry which is preliminary data.</text>
</comment>
<evidence type="ECO:0000259" key="2">
    <source>
        <dbReference type="Pfam" id="PF02776"/>
    </source>
</evidence>
<dbReference type="PANTHER" id="PTHR18968">
    <property type="entry name" value="THIAMINE PYROPHOSPHATE ENZYMES"/>
    <property type="match status" value="1"/>
</dbReference>
<dbReference type="Proteomes" id="UP001501710">
    <property type="component" value="Unassembled WGS sequence"/>
</dbReference>
<proteinExistence type="inferred from homology"/>
<dbReference type="InterPro" id="IPR012001">
    <property type="entry name" value="Thiamin_PyroP_enz_TPP-bd_dom"/>
</dbReference>
<dbReference type="CDD" id="cd07035">
    <property type="entry name" value="TPP_PYR_POX_like"/>
    <property type="match status" value="1"/>
</dbReference>
<reference evidence="4" key="1">
    <citation type="journal article" date="2019" name="Int. J. Syst. Evol. Microbiol.">
        <title>The Global Catalogue of Microorganisms (GCM) 10K type strain sequencing project: providing services to taxonomists for standard genome sequencing and annotation.</title>
        <authorList>
            <consortium name="The Broad Institute Genomics Platform"/>
            <consortium name="The Broad Institute Genome Sequencing Center for Infectious Disease"/>
            <person name="Wu L."/>
            <person name="Ma J."/>
        </authorList>
    </citation>
    <scope>NUCLEOTIDE SEQUENCE [LARGE SCALE GENOMIC DNA]</scope>
    <source>
        <strain evidence="4">JCM 17440</strain>
    </source>
</reference>
<name>A0ABP8C1H5_9ACTN</name>
<sequence>MARTTRIAAATVAEAYLALLKNRGIGRLFVNAGTDFAPVVEAYGRRPISGLDLPEIVLCAHENLAVSMAHGAYLGDGKPQAVMLHTSVGTANAVCGVLTAARSRVPLLVTAGRTPLFEDGPSGARDAGIHWAQELYDQAGMLRELVKWDYELRDAVQVETVVDRALDVARTQPAGPVSDLVSDT</sequence>
<dbReference type="InterPro" id="IPR029061">
    <property type="entry name" value="THDP-binding"/>
</dbReference>
<dbReference type="PANTHER" id="PTHR18968:SF13">
    <property type="entry name" value="ACETOLACTATE SYNTHASE CATALYTIC SUBUNIT, MITOCHONDRIAL"/>
    <property type="match status" value="1"/>
</dbReference>
<dbReference type="EMBL" id="BAABAS010000006">
    <property type="protein sequence ID" value="GAA4232088.1"/>
    <property type="molecule type" value="Genomic_DNA"/>
</dbReference>
<gene>
    <name evidence="3" type="ORF">GCM10022254_31080</name>
</gene>
<dbReference type="SUPFAM" id="SSF52518">
    <property type="entry name" value="Thiamin diphosphate-binding fold (THDP-binding)"/>
    <property type="match status" value="1"/>
</dbReference>
<evidence type="ECO:0000256" key="1">
    <source>
        <dbReference type="ARBA" id="ARBA00007812"/>
    </source>
</evidence>
<dbReference type="Pfam" id="PF02776">
    <property type="entry name" value="TPP_enzyme_N"/>
    <property type="match status" value="1"/>
</dbReference>
<evidence type="ECO:0000313" key="3">
    <source>
        <dbReference type="EMBL" id="GAA4232088.1"/>
    </source>
</evidence>
<protein>
    <recommendedName>
        <fullName evidence="2">Thiamine pyrophosphate enzyme N-terminal TPP-binding domain-containing protein</fullName>
    </recommendedName>
</protein>
<dbReference type="RefSeq" id="WP_344896527.1">
    <property type="nucleotide sequence ID" value="NZ_BAABAS010000006.1"/>
</dbReference>
<organism evidence="3 4">
    <name type="scientific">Actinomadura meridiana</name>
    <dbReference type="NCBI Taxonomy" id="559626"/>
    <lineage>
        <taxon>Bacteria</taxon>
        <taxon>Bacillati</taxon>
        <taxon>Actinomycetota</taxon>
        <taxon>Actinomycetes</taxon>
        <taxon>Streptosporangiales</taxon>
        <taxon>Thermomonosporaceae</taxon>
        <taxon>Actinomadura</taxon>
    </lineage>
</organism>
<accession>A0ABP8C1H5</accession>
<comment type="similarity">
    <text evidence="1">Belongs to the TPP enzyme family.</text>
</comment>
<keyword evidence="4" id="KW-1185">Reference proteome</keyword>
<feature type="domain" description="Thiamine pyrophosphate enzyme N-terminal TPP-binding" evidence="2">
    <location>
        <begin position="11"/>
        <end position="140"/>
    </location>
</feature>
<evidence type="ECO:0000313" key="4">
    <source>
        <dbReference type="Proteomes" id="UP001501710"/>
    </source>
</evidence>